<feature type="region of interest" description="Disordered" evidence="9">
    <location>
        <begin position="56"/>
        <end position="75"/>
    </location>
</feature>
<evidence type="ECO:0000256" key="8">
    <source>
        <dbReference type="ARBA" id="ARBA00023254"/>
    </source>
</evidence>
<accession>A0A9W7DI74</accession>
<evidence type="ECO:0000313" key="11">
    <source>
        <dbReference type="EMBL" id="GMG39693.1"/>
    </source>
</evidence>
<keyword evidence="5" id="KW-0863">Zinc-finger</keyword>
<evidence type="ECO:0000256" key="6">
    <source>
        <dbReference type="ARBA" id="ARBA00022833"/>
    </source>
</evidence>
<dbReference type="AlphaFoldDB" id="A0A9W7DI74"/>
<keyword evidence="4" id="KW-0479">Metal-binding</keyword>
<dbReference type="GO" id="GO:0005634">
    <property type="term" value="C:nucleus"/>
    <property type="evidence" value="ECO:0007669"/>
    <property type="project" value="UniProtKB-SubCell"/>
</dbReference>
<dbReference type="Gene3D" id="3.30.40.10">
    <property type="entry name" value="Zinc/RING finger domain, C3HC4 (zinc finger)"/>
    <property type="match status" value="1"/>
</dbReference>
<evidence type="ECO:0000256" key="7">
    <source>
        <dbReference type="ARBA" id="ARBA00023242"/>
    </source>
</evidence>
<dbReference type="GO" id="GO:0007130">
    <property type="term" value="P:synaptonemal complex assembly"/>
    <property type="evidence" value="ECO:0007669"/>
    <property type="project" value="TreeGrafter"/>
</dbReference>
<dbReference type="PANTHER" id="PTHR48225">
    <property type="entry name" value="HORMA DOMAIN-CONTAINING PROTEIN 1"/>
    <property type="match status" value="1"/>
</dbReference>
<dbReference type="GO" id="GO:0005694">
    <property type="term" value="C:chromosome"/>
    <property type="evidence" value="ECO:0007669"/>
    <property type="project" value="UniProtKB-SubCell"/>
</dbReference>
<dbReference type="OrthoDB" id="1928087at2759"/>
<dbReference type="PANTHER" id="PTHR48225:SF7">
    <property type="entry name" value="MEIOSIS-SPECIFIC PROTEIN HOP1"/>
    <property type="match status" value="1"/>
</dbReference>
<dbReference type="InterPro" id="IPR003511">
    <property type="entry name" value="HORMA_dom"/>
</dbReference>
<dbReference type="InterPro" id="IPR001965">
    <property type="entry name" value="Znf_PHD"/>
</dbReference>
<organism evidence="11 12">
    <name type="scientific">Ambrosiozyma monospora</name>
    <name type="common">Yeast</name>
    <name type="synonym">Endomycopsis monosporus</name>
    <dbReference type="NCBI Taxonomy" id="43982"/>
    <lineage>
        <taxon>Eukaryota</taxon>
        <taxon>Fungi</taxon>
        <taxon>Dikarya</taxon>
        <taxon>Ascomycota</taxon>
        <taxon>Saccharomycotina</taxon>
        <taxon>Pichiomycetes</taxon>
        <taxon>Pichiales</taxon>
        <taxon>Pichiaceae</taxon>
        <taxon>Ambrosiozyma</taxon>
    </lineage>
</organism>
<name>A0A9W7DI74_AMBMO</name>
<keyword evidence="12" id="KW-1185">Reference proteome</keyword>
<gene>
    <name evidence="11" type="ORF">Amon01_000554600</name>
</gene>
<dbReference type="SMART" id="SM00249">
    <property type="entry name" value="PHD"/>
    <property type="match status" value="1"/>
</dbReference>
<dbReference type="GO" id="GO:0051598">
    <property type="term" value="P:meiotic recombination checkpoint signaling"/>
    <property type="evidence" value="ECO:0007669"/>
    <property type="project" value="TreeGrafter"/>
</dbReference>
<keyword evidence="3" id="KW-0158">Chromosome</keyword>
<evidence type="ECO:0000256" key="5">
    <source>
        <dbReference type="ARBA" id="ARBA00022771"/>
    </source>
</evidence>
<keyword evidence="6" id="KW-0862">Zinc</keyword>
<comment type="subcellular location">
    <subcellularLocation>
        <location evidence="2">Chromosome</location>
    </subcellularLocation>
    <subcellularLocation>
        <location evidence="1">Nucleus</location>
    </subcellularLocation>
</comment>
<evidence type="ECO:0000313" key="12">
    <source>
        <dbReference type="Proteomes" id="UP001165063"/>
    </source>
</evidence>
<evidence type="ECO:0000259" key="10">
    <source>
        <dbReference type="PROSITE" id="PS50815"/>
    </source>
</evidence>
<dbReference type="Pfam" id="PF02301">
    <property type="entry name" value="HORMA"/>
    <property type="match status" value="1"/>
</dbReference>
<dbReference type="InterPro" id="IPR036570">
    <property type="entry name" value="HORMA_dom_sf"/>
</dbReference>
<evidence type="ECO:0000256" key="2">
    <source>
        <dbReference type="ARBA" id="ARBA00004286"/>
    </source>
</evidence>
<dbReference type="SUPFAM" id="SSF56019">
    <property type="entry name" value="The spindle assembly checkpoint protein mad2"/>
    <property type="match status" value="1"/>
</dbReference>
<protein>
    <submittedName>
        <fullName evidence="11">Unnamed protein product</fullName>
    </submittedName>
</protein>
<dbReference type="GO" id="GO:0008270">
    <property type="term" value="F:zinc ion binding"/>
    <property type="evidence" value="ECO:0007669"/>
    <property type="project" value="UniProtKB-KW"/>
</dbReference>
<sequence>MLLVKEKVKTRVSERVTQVQSEQLIETVLSMSLGCIAFLRSFFDDDHFEDQRFVVPTSKQSQHDQNDAPSQQQLKRDSIRVKTLQRGKSQEADTLLDWLEVSVRDSIQKKYLKGVCLAILLDDQKPDDIFESYTFGISYERKDGAPSLVIDDAPIGIDTDSYGNQIGALEATRKQIHQLMKHFILVTQGLPDLPPKRFISMRLLFNNHCPSSYQPELFIDCSKDEKQAKVTVPVDLAEEIERTRFGHFCTPHHDFVSGVLSKSVLDESDQLSPEGDTGLVTKQIDPFDIFDPELMVMDDLEHQVSQITNDLKNFATSKAPESVAGTQLYSSQQIDQNTLPGSYAVSSIAEERVECECGSHDELEYSDLITCNGCSKKFHAVCYGDVSKSFKPFKCITCSNGTVTDDMAIIFVMRKFVGFYKKAIISKNGLEDYRNKMSSFKFNDVDDACTKLGYEPISEAKED</sequence>
<evidence type="ECO:0000256" key="3">
    <source>
        <dbReference type="ARBA" id="ARBA00022454"/>
    </source>
</evidence>
<feature type="domain" description="HORMA" evidence="10">
    <location>
        <begin position="19"/>
        <end position="259"/>
    </location>
</feature>
<keyword evidence="7" id="KW-0539">Nucleus</keyword>
<keyword evidence="8" id="KW-0469">Meiosis</keyword>
<proteinExistence type="predicted"/>
<dbReference type="Gene3D" id="3.30.900.10">
    <property type="entry name" value="HORMA domain"/>
    <property type="match status" value="1"/>
</dbReference>
<dbReference type="PROSITE" id="PS50815">
    <property type="entry name" value="HORMA"/>
    <property type="match status" value="1"/>
</dbReference>
<evidence type="ECO:0000256" key="4">
    <source>
        <dbReference type="ARBA" id="ARBA00022723"/>
    </source>
</evidence>
<reference evidence="11" key="1">
    <citation type="submission" date="2023-04" db="EMBL/GenBank/DDBJ databases">
        <title>Ambrosiozyma monospora NBRC 1965.</title>
        <authorList>
            <person name="Ichikawa N."/>
            <person name="Sato H."/>
            <person name="Tonouchi N."/>
        </authorList>
    </citation>
    <scope>NUCLEOTIDE SEQUENCE</scope>
    <source>
        <strain evidence="11">NBRC 1965</strain>
    </source>
</reference>
<dbReference type="SUPFAM" id="SSF57903">
    <property type="entry name" value="FYVE/PHD zinc finger"/>
    <property type="match status" value="1"/>
</dbReference>
<dbReference type="CDD" id="cd15489">
    <property type="entry name" value="PHD_SF"/>
    <property type="match status" value="1"/>
</dbReference>
<evidence type="ECO:0000256" key="1">
    <source>
        <dbReference type="ARBA" id="ARBA00004123"/>
    </source>
</evidence>
<evidence type="ECO:0000256" key="9">
    <source>
        <dbReference type="SAM" id="MobiDB-lite"/>
    </source>
</evidence>
<dbReference type="InterPro" id="IPR013083">
    <property type="entry name" value="Znf_RING/FYVE/PHD"/>
</dbReference>
<comment type="caution">
    <text evidence="11">The sequence shown here is derived from an EMBL/GenBank/DDBJ whole genome shotgun (WGS) entry which is preliminary data.</text>
</comment>
<dbReference type="EMBL" id="BSXU01003105">
    <property type="protein sequence ID" value="GMG39693.1"/>
    <property type="molecule type" value="Genomic_DNA"/>
</dbReference>
<dbReference type="InterPro" id="IPR011011">
    <property type="entry name" value="Znf_FYVE_PHD"/>
</dbReference>
<dbReference type="Proteomes" id="UP001165063">
    <property type="component" value="Unassembled WGS sequence"/>
</dbReference>
<dbReference type="InterPro" id="IPR051294">
    <property type="entry name" value="HORMA_MeioticProgression"/>
</dbReference>